<accession>A0AAD6SHY6</accession>
<comment type="caution">
    <text evidence="2">The sequence shown here is derived from an EMBL/GenBank/DDBJ whole genome shotgun (WGS) entry which is preliminary data.</text>
</comment>
<keyword evidence="3" id="KW-1185">Reference proteome</keyword>
<dbReference type="AlphaFoldDB" id="A0AAD6SHY6"/>
<evidence type="ECO:0000259" key="1">
    <source>
        <dbReference type="Pfam" id="PF20415"/>
    </source>
</evidence>
<dbReference type="EMBL" id="JARJCM010000119">
    <property type="protein sequence ID" value="KAJ7027810.1"/>
    <property type="molecule type" value="Genomic_DNA"/>
</dbReference>
<protein>
    <recommendedName>
        <fullName evidence="1">DUF6699 domain-containing protein</fullName>
    </recommendedName>
</protein>
<name>A0AAD6SHY6_9AGAR</name>
<gene>
    <name evidence="2" type="ORF">C8F04DRAFT_1121393</name>
</gene>
<evidence type="ECO:0000313" key="3">
    <source>
        <dbReference type="Proteomes" id="UP001218188"/>
    </source>
</evidence>
<sequence length="225" mass="24795">MPSRHVRFSSVNKIYSLPPPPLLSRAVSSSASSLGPLTPPPLPYMGFAVPTPQMSKGPFSNASGMNRRAHNLLALSTNPILRYNVSQHPSTISTHHSGVAPAAFLEPAIYPPQQAITLVTPHLPWSIQVSAVNGRYVTVGDMLLTVHRTLQMNSTPAEFNMLRTEQLMRRVSRAYTQRCERLRGQRGYAEEKRGGIKRVDFLMGYTSFQGIAPTADPDVWTLSIS</sequence>
<evidence type="ECO:0000313" key="2">
    <source>
        <dbReference type="EMBL" id="KAJ7027810.1"/>
    </source>
</evidence>
<dbReference type="Proteomes" id="UP001218188">
    <property type="component" value="Unassembled WGS sequence"/>
</dbReference>
<reference evidence="2" key="1">
    <citation type="submission" date="2023-03" db="EMBL/GenBank/DDBJ databases">
        <title>Massive genome expansion in bonnet fungi (Mycena s.s.) driven by repeated elements and novel gene families across ecological guilds.</title>
        <authorList>
            <consortium name="Lawrence Berkeley National Laboratory"/>
            <person name="Harder C.B."/>
            <person name="Miyauchi S."/>
            <person name="Viragh M."/>
            <person name="Kuo A."/>
            <person name="Thoen E."/>
            <person name="Andreopoulos B."/>
            <person name="Lu D."/>
            <person name="Skrede I."/>
            <person name="Drula E."/>
            <person name="Henrissat B."/>
            <person name="Morin E."/>
            <person name="Kohler A."/>
            <person name="Barry K."/>
            <person name="LaButti K."/>
            <person name="Morin E."/>
            <person name="Salamov A."/>
            <person name="Lipzen A."/>
            <person name="Mereny Z."/>
            <person name="Hegedus B."/>
            <person name="Baldrian P."/>
            <person name="Stursova M."/>
            <person name="Weitz H."/>
            <person name="Taylor A."/>
            <person name="Grigoriev I.V."/>
            <person name="Nagy L.G."/>
            <person name="Martin F."/>
            <person name="Kauserud H."/>
        </authorList>
    </citation>
    <scope>NUCLEOTIDE SEQUENCE</scope>
    <source>
        <strain evidence="2">CBHHK200</strain>
    </source>
</reference>
<feature type="domain" description="DUF6699" evidence="1">
    <location>
        <begin position="81"/>
        <end position="215"/>
    </location>
</feature>
<dbReference type="Pfam" id="PF20415">
    <property type="entry name" value="DUF6699"/>
    <property type="match status" value="1"/>
</dbReference>
<dbReference type="InterPro" id="IPR046522">
    <property type="entry name" value="DUF6699"/>
</dbReference>
<organism evidence="2 3">
    <name type="scientific">Mycena alexandri</name>
    <dbReference type="NCBI Taxonomy" id="1745969"/>
    <lineage>
        <taxon>Eukaryota</taxon>
        <taxon>Fungi</taxon>
        <taxon>Dikarya</taxon>
        <taxon>Basidiomycota</taxon>
        <taxon>Agaricomycotina</taxon>
        <taxon>Agaricomycetes</taxon>
        <taxon>Agaricomycetidae</taxon>
        <taxon>Agaricales</taxon>
        <taxon>Marasmiineae</taxon>
        <taxon>Mycenaceae</taxon>
        <taxon>Mycena</taxon>
    </lineage>
</organism>
<proteinExistence type="predicted"/>